<evidence type="ECO:0000313" key="1">
    <source>
        <dbReference type="EMBL" id="AFA44654.1"/>
    </source>
</evidence>
<sequence>MNNNESLFLAKKIYNTAQLFYNSSFNCTGFKRSFVGLDYEYKFSNLIVFSTENTYGCFFSFKKNIIIFDNEFAGIIECEYEDGTRNYLSRIMNLHQQCQPVNTKDNMSVLTIFSYLAQMKCQPFYMDLRII</sequence>
<name>H6X4I8_9CAUD</name>
<gene>
    <name evidence="1" type="ORF">RaK2_00381</name>
</gene>
<reference evidence="1 2" key="1">
    <citation type="journal article" date="2012" name="J. Virol.">
        <title>Genome of Klebsiella sp.-Infecting Bacteriophage vB_KleM_RaK2.</title>
        <authorList>
            <person name="Simoliunas E."/>
            <person name="Kaliniene L."/>
            <person name="Truncaite L."/>
            <person name="Klausa V."/>
            <person name="Zajanckauskaite A."/>
            <person name="Meskys R."/>
        </authorList>
    </citation>
    <scope>NUCLEOTIDE SEQUENCE [LARGE SCALE GENOMIC DNA]</scope>
</reference>
<dbReference type="RefSeq" id="YP_007007536.1">
    <property type="nucleotide sequence ID" value="NC_019526.1"/>
</dbReference>
<dbReference type="KEGG" id="vg:14012969"/>
<evidence type="ECO:0000313" key="2">
    <source>
        <dbReference type="Proteomes" id="UP000007524"/>
    </source>
</evidence>
<dbReference type="Proteomes" id="UP000007524">
    <property type="component" value="Segment"/>
</dbReference>
<protein>
    <submittedName>
        <fullName evidence="1">Uncharacterized protein</fullName>
    </submittedName>
</protein>
<dbReference type="EMBL" id="JQ513383">
    <property type="protein sequence ID" value="AFA44654.1"/>
    <property type="molecule type" value="Genomic_DNA"/>
</dbReference>
<proteinExistence type="predicted"/>
<organism evidence="1 2">
    <name type="scientific">Klebsiella phage vB_KleM_RaK2</name>
    <dbReference type="NCBI Taxonomy" id="1147094"/>
    <lineage>
        <taxon>Viruses</taxon>
        <taxon>Duplodnaviria</taxon>
        <taxon>Heunggongvirae</taxon>
        <taxon>Uroviricota</taxon>
        <taxon>Caudoviricetes</taxon>
        <taxon>Alcyoneusvirus</taxon>
        <taxon>Alcyoneusvirus RaK2</taxon>
    </lineage>
</organism>
<accession>H6X4I8</accession>
<dbReference type="GeneID" id="14012969"/>
<keyword evidence="2" id="KW-1185">Reference proteome</keyword>